<dbReference type="GO" id="GO:0031966">
    <property type="term" value="C:mitochondrial membrane"/>
    <property type="evidence" value="ECO:0007669"/>
    <property type="project" value="TreeGrafter"/>
</dbReference>
<keyword evidence="3 6" id="KW-0812">Transmembrane</keyword>
<reference evidence="7" key="2">
    <citation type="journal article" date="2017" name="J. Med. Entomol.">
        <title>Transcriptome Analysis of the Triatoma infestans (Hemiptera: Reduviidae) Integument.</title>
        <authorList>
            <person name="Calderon-Fernandez G.M."/>
            <person name="Moriconi D.E."/>
            <person name="Dulbecco A.B."/>
            <person name="Juarez M.P."/>
        </authorList>
    </citation>
    <scope>NUCLEOTIDE SEQUENCE</scope>
    <source>
        <strain evidence="7">Int1</strain>
        <tissue evidence="7">Integument</tissue>
    </source>
</reference>
<comment type="similarity">
    <text evidence="2">Belongs to the TMEM14 family.</text>
</comment>
<dbReference type="InterPro" id="IPR044890">
    <property type="entry name" value="TMEM14_sf"/>
</dbReference>
<accession>A0A161MFE6</accession>
<proteinExistence type="inferred from homology"/>
<feature type="non-terminal residue" evidence="7">
    <location>
        <position position="1"/>
    </location>
</feature>
<feature type="transmembrane region" description="Helical" evidence="6">
    <location>
        <begin position="37"/>
        <end position="57"/>
    </location>
</feature>
<evidence type="ECO:0000256" key="6">
    <source>
        <dbReference type="SAM" id="Phobius"/>
    </source>
</evidence>
<dbReference type="GO" id="GO:0070453">
    <property type="term" value="P:regulation of heme biosynthetic process"/>
    <property type="evidence" value="ECO:0007669"/>
    <property type="project" value="TreeGrafter"/>
</dbReference>
<feature type="transmembrane region" description="Helical" evidence="6">
    <location>
        <begin position="88"/>
        <end position="107"/>
    </location>
</feature>
<evidence type="ECO:0000256" key="1">
    <source>
        <dbReference type="ARBA" id="ARBA00004370"/>
    </source>
</evidence>
<reference evidence="7" key="1">
    <citation type="submission" date="2016-04" db="EMBL/GenBank/DDBJ databases">
        <authorList>
            <person name="Calderon-Fernandez G.M.Sr."/>
        </authorList>
    </citation>
    <scope>NUCLEOTIDE SEQUENCE</scope>
    <source>
        <strain evidence="7">Int1</strain>
        <tissue evidence="7">Integument</tissue>
    </source>
</reference>
<dbReference type="PANTHER" id="PTHR12668:SF43">
    <property type="entry name" value="TRANSMEMBRANE PROTEIN 14 HOMOLOG"/>
    <property type="match status" value="1"/>
</dbReference>
<name>A0A161MFE6_TRIIF</name>
<sequence length="123" mass="13037">LIDEFLPTKMAVDHYGIMYAVLVGSGGAYGYMKSGSVPSLAAGLIFGTLLGVGAFQVSRNAENYQLSLGTSALLGSLMGYRFYNTGKIMPAGLLAGISIAMTLRYGAMAFFPSKEFKTESIKN</sequence>
<keyword evidence="4 6" id="KW-1133">Transmembrane helix</keyword>
<comment type="subcellular location">
    <subcellularLocation>
        <location evidence="1">Membrane</location>
    </subcellularLocation>
</comment>
<evidence type="ECO:0000256" key="5">
    <source>
        <dbReference type="ARBA" id="ARBA00023136"/>
    </source>
</evidence>
<dbReference type="EMBL" id="GEMB01003715">
    <property type="protein sequence ID" value="JAR99505.1"/>
    <property type="molecule type" value="Transcribed_RNA"/>
</dbReference>
<protein>
    <submittedName>
        <fullName evidence="7">Transmembrane protein 14c</fullName>
    </submittedName>
</protein>
<dbReference type="PANTHER" id="PTHR12668">
    <property type="entry name" value="TRANSMEMBRANE PROTEIN 14, 15"/>
    <property type="match status" value="1"/>
</dbReference>
<evidence type="ECO:0000256" key="2">
    <source>
        <dbReference type="ARBA" id="ARBA00007590"/>
    </source>
</evidence>
<evidence type="ECO:0000256" key="3">
    <source>
        <dbReference type="ARBA" id="ARBA00022692"/>
    </source>
</evidence>
<dbReference type="Gene3D" id="1.10.10.1740">
    <property type="entry name" value="Transmembrane protein 14-like"/>
    <property type="match status" value="1"/>
</dbReference>
<dbReference type="AlphaFoldDB" id="A0A161MFE6"/>
<feature type="transmembrane region" description="Helical" evidence="6">
    <location>
        <begin position="12"/>
        <end position="31"/>
    </location>
</feature>
<evidence type="ECO:0000256" key="4">
    <source>
        <dbReference type="ARBA" id="ARBA00022989"/>
    </source>
</evidence>
<evidence type="ECO:0000313" key="7">
    <source>
        <dbReference type="EMBL" id="JAR99505.1"/>
    </source>
</evidence>
<organism evidence="7">
    <name type="scientific">Triatoma infestans</name>
    <name type="common">Assassin bug</name>
    <dbReference type="NCBI Taxonomy" id="30076"/>
    <lineage>
        <taxon>Eukaryota</taxon>
        <taxon>Metazoa</taxon>
        <taxon>Ecdysozoa</taxon>
        <taxon>Arthropoda</taxon>
        <taxon>Hexapoda</taxon>
        <taxon>Insecta</taxon>
        <taxon>Pterygota</taxon>
        <taxon>Neoptera</taxon>
        <taxon>Paraneoptera</taxon>
        <taxon>Hemiptera</taxon>
        <taxon>Heteroptera</taxon>
        <taxon>Panheteroptera</taxon>
        <taxon>Cimicomorpha</taxon>
        <taxon>Reduviidae</taxon>
        <taxon>Triatominae</taxon>
        <taxon>Triatoma</taxon>
    </lineage>
</organism>
<dbReference type="InterPro" id="IPR005349">
    <property type="entry name" value="TMEM14"/>
</dbReference>
<keyword evidence="5 6" id="KW-0472">Membrane</keyword>
<dbReference type="Pfam" id="PF03647">
    <property type="entry name" value="Tmemb_14"/>
    <property type="match status" value="1"/>
</dbReference>